<dbReference type="InterPro" id="IPR050889">
    <property type="entry name" value="Dendritic_Spine_Reg/Scaffold"/>
</dbReference>
<feature type="signal peptide" evidence="4">
    <location>
        <begin position="1"/>
        <end position="19"/>
    </location>
</feature>
<sequence>MRGLFAMVGLAFAVVTAAADPLFDAVAAGDPSAAKEALAGGAAVDGRARDQATPLINAALADQPAIAELLIAKGADVMARNSGGFTPLHAAAYSGSLPVAKLLLNRGAVLDDAANKAGVTPMMVAGEENHLEVVEFLISKGADVAHPEVHGYAPISRAFWKGNLEIVRLYKRHGAACQKPEVIKDTEENYKRCMDIHD</sequence>
<dbReference type="PROSITE" id="PS50297">
    <property type="entry name" value="ANK_REP_REGION"/>
    <property type="match status" value="2"/>
</dbReference>
<reference evidence="5 6" key="1">
    <citation type="submission" date="2023-08" db="EMBL/GenBank/DDBJ databases">
        <title>Implementing the SeqCode for naming new Mesorhizobium species isolated from Vachellia karroo root nodules.</title>
        <authorList>
            <person name="Van Lill M."/>
        </authorList>
    </citation>
    <scope>NUCLEOTIDE SEQUENCE [LARGE SCALE GENOMIC DNA]</scope>
    <source>
        <strain evidence="5 6">VK4B</strain>
    </source>
</reference>
<comment type="caution">
    <text evidence="5">The sequence shown here is derived from an EMBL/GenBank/DDBJ whole genome shotgun (WGS) entry which is preliminary data.</text>
</comment>
<dbReference type="Gene3D" id="1.25.40.20">
    <property type="entry name" value="Ankyrin repeat-containing domain"/>
    <property type="match status" value="2"/>
</dbReference>
<dbReference type="InterPro" id="IPR036770">
    <property type="entry name" value="Ankyrin_rpt-contain_sf"/>
</dbReference>
<dbReference type="PROSITE" id="PS50088">
    <property type="entry name" value="ANK_REPEAT"/>
    <property type="match status" value="3"/>
</dbReference>
<dbReference type="PANTHER" id="PTHR24166">
    <property type="entry name" value="ROLLING PEBBLES, ISOFORM B"/>
    <property type="match status" value="1"/>
</dbReference>
<protein>
    <submittedName>
        <fullName evidence="5">Ankyrin repeat domain-containing protein</fullName>
    </submittedName>
</protein>
<dbReference type="InterPro" id="IPR002110">
    <property type="entry name" value="Ankyrin_rpt"/>
</dbReference>
<keyword evidence="4" id="KW-0732">Signal</keyword>
<evidence type="ECO:0000313" key="6">
    <source>
        <dbReference type="Proteomes" id="UP001276564"/>
    </source>
</evidence>
<accession>A0ABU5AJM1</accession>
<feature type="repeat" description="ANK" evidence="3">
    <location>
        <begin position="117"/>
        <end position="149"/>
    </location>
</feature>
<dbReference type="SMART" id="SM00248">
    <property type="entry name" value="ANK"/>
    <property type="match status" value="4"/>
</dbReference>
<dbReference type="PRINTS" id="PR01415">
    <property type="entry name" value="ANKYRIN"/>
</dbReference>
<evidence type="ECO:0000256" key="3">
    <source>
        <dbReference type="PROSITE-ProRule" id="PRU00023"/>
    </source>
</evidence>
<evidence type="ECO:0000313" key="5">
    <source>
        <dbReference type="EMBL" id="MDX8537490.1"/>
    </source>
</evidence>
<organism evidence="5 6">
    <name type="scientific">Mesorhizobium abyssinicae</name>
    <dbReference type="NCBI Taxonomy" id="1209958"/>
    <lineage>
        <taxon>Bacteria</taxon>
        <taxon>Pseudomonadati</taxon>
        <taxon>Pseudomonadota</taxon>
        <taxon>Alphaproteobacteria</taxon>
        <taxon>Hyphomicrobiales</taxon>
        <taxon>Phyllobacteriaceae</taxon>
        <taxon>Mesorhizobium</taxon>
    </lineage>
</organism>
<gene>
    <name evidence="5" type="ORF">RFM23_07635</name>
</gene>
<evidence type="ECO:0000256" key="1">
    <source>
        <dbReference type="ARBA" id="ARBA00022737"/>
    </source>
</evidence>
<name>A0ABU5AJM1_9HYPH</name>
<dbReference type="Pfam" id="PF12796">
    <property type="entry name" value="Ank_2"/>
    <property type="match status" value="2"/>
</dbReference>
<dbReference type="PANTHER" id="PTHR24166:SF48">
    <property type="entry name" value="PROTEIN VAPYRIN"/>
    <property type="match status" value="1"/>
</dbReference>
<dbReference type="SUPFAM" id="SSF48403">
    <property type="entry name" value="Ankyrin repeat"/>
    <property type="match status" value="1"/>
</dbReference>
<dbReference type="Proteomes" id="UP001276564">
    <property type="component" value="Unassembled WGS sequence"/>
</dbReference>
<feature type="repeat" description="ANK" evidence="3">
    <location>
        <begin position="50"/>
        <end position="82"/>
    </location>
</feature>
<evidence type="ECO:0000256" key="2">
    <source>
        <dbReference type="ARBA" id="ARBA00023043"/>
    </source>
</evidence>
<dbReference type="RefSeq" id="WP_127310975.1">
    <property type="nucleotide sequence ID" value="NZ_JARAKC010000021.1"/>
</dbReference>
<feature type="repeat" description="ANK" evidence="3">
    <location>
        <begin position="83"/>
        <end position="115"/>
    </location>
</feature>
<keyword evidence="6" id="KW-1185">Reference proteome</keyword>
<evidence type="ECO:0000256" key="4">
    <source>
        <dbReference type="SAM" id="SignalP"/>
    </source>
</evidence>
<feature type="chain" id="PRO_5045097009" evidence="4">
    <location>
        <begin position="20"/>
        <end position="198"/>
    </location>
</feature>
<proteinExistence type="predicted"/>
<dbReference type="EMBL" id="JAVIIP010000003">
    <property type="protein sequence ID" value="MDX8537490.1"/>
    <property type="molecule type" value="Genomic_DNA"/>
</dbReference>
<keyword evidence="2 3" id="KW-0040">ANK repeat</keyword>
<keyword evidence="1" id="KW-0677">Repeat</keyword>